<gene>
    <name evidence="1" type="ORF">Aph01nite_69120</name>
</gene>
<reference evidence="1" key="1">
    <citation type="submission" date="2021-01" db="EMBL/GenBank/DDBJ databases">
        <title>Whole genome shotgun sequence of Acrocarpospora phusangensis NBRC 108782.</title>
        <authorList>
            <person name="Komaki H."/>
            <person name="Tamura T."/>
        </authorList>
    </citation>
    <scope>NUCLEOTIDE SEQUENCE</scope>
    <source>
        <strain evidence="1">NBRC 108782</strain>
    </source>
</reference>
<dbReference type="GO" id="GO:0003824">
    <property type="term" value="F:catalytic activity"/>
    <property type="evidence" value="ECO:0007669"/>
    <property type="project" value="InterPro"/>
</dbReference>
<evidence type="ECO:0000313" key="1">
    <source>
        <dbReference type="EMBL" id="GIH28602.1"/>
    </source>
</evidence>
<dbReference type="EMBL" id="BOOA01000086">
    <property type="protein sequence ID" value="GIH28602.1"/>
    <property type="molecule type" value="Genomic_DNA"/>
</dbReference>
<keyword evidence="2" id="KW-1185">Reference proteome</keyword>
<proteinExistence type="predicted"/>
<dbReference type="SUPFAM" id="SSF74650">
    <property type="entry name" value="Galactose mutarotase-like"/>
    <property type="match status" value="1"/>
</dbReference>
<dbReference type="Proteomes" id="UP000640052">
    <property type="component" value="Unassembled WGS sequence"/>
</dbReference>
<dbReference type="AlphaFoldDB" id="A0A919QLZ4"/>
<name>A0A919QLZ4_9ACTN</name>
<dbReference type="GO" id="GO:0005975">
    <property type="term" value="P:carbohydrate metabolic process"/>
    <property type="evidence" value="ECO:0007669"/>
    <property type="project" value="InterPro"/>
</dbReference>
<dbReference type="GO" id="GO:0030246">
    <property type="term" value="F:carbohydrate binding"/>
    <property type="evidence" value="ECO:0007669"/>
    <property type="project" value="InterPro"/>
</dbReference>
<accession>A0A919QLZ4</accession>
<comment type="caution">
    <text evidence="1">The sequence shown here is derived from an EMBL/GenBank/DDBJ whole genome shotgun (WGS) entry which is preliminary data.</text>
</comment>
<evidence type="ECO:0000313" key="2">
    <source>
        <dbReference type="Proteomes" id="UP000640052"/>
    </source>
</evidence>
<protein>
    <submittedName>
        <fullName evidence="1">Uncharacterized protein</fullName>
    </submittedName>
</protein>
<dbReference type="InterPro" id="IPR011013">
    <property type="entry name" value="Gal_mutarotase_sf_dom"/>
</dbReference>
<organism evidence="1 2">
    <name type="scientific">Acrocarpospora phusangensis</name>
    <dbReference type="NCBI Taxonomy" id="1070424"/>
    <lineage>
        <taxon>Bacteria</taxon>
        <taxon>Bacillati</taxon>
        <taxon>Actinomycetota</taxon>
        <taxon>Actinomycetes</taxon>
        <taxon>Streptosporangiales</taxon>
        <taxon>Streptosporangiaceae</taxon>
        <taxon>Acrocarpospora</taxon>
    </lineage>
</organism>
<sequence>MGTVEIVVRNPSPYERTGVIFAELPESRPHLVTADGSWVPVQWLEHGPSLVDGRVVEPSVTVAAWVTVPAAGRIVLVASAAPALNPRPGGGGSLPGPGVLDNGLLRVAALDGVITLRAAGGAEAGGPGLPDPAEVDDVLRGTLVSAMEIAGAEAVLRVELRAGEPFARLEALAGELPAGWEPVPGRLAVLRDPASAARLAVLPWRAGEPALARLAAEYRHGLLAGPGEERRGALSQ</sequence>